<evidence type="ECO:0000313" key="3">
    <source>
        <dbReference type="Proteomes" id="UP000294555"/>
    </source>
</evidence>
<comment type="caution">
    <text evidence="2">The sequence shown here is derived from an EMBL/GenBank/DDBJ whole genome shotgun (WGS) entry which is preliminary data.</text>
</comment>
<protein>
    <submittedName>
        <fullName evidence="2">Uncharacterized protein</fullName>
    </submittedName>
</protein>
<dbReference type="AlphaFoldDB" id="A0A4R1NH22"/>
<evidence type="ECO:0000313" key="2">
    <source>
        <dbReference type="EMBL" id="TCL06882.1"/>
    </source>
</evidence>
<evidence type="ECO:0000256" key="1">
    <source>
        <dbReference type="SAM" id="Phobius"/>
    </source>
</evidence>
<dbReference type="RefSeq" id="WP_165934251.1">
    <property type="nucleotide sequence ID" value="NZ_SJOI01000001.1"/>
</dbReference>
<dbReference type="EMBL" id="SJOI01000001">
    <property type="protein sequence ID" value="TCL06882.1"/>
    <property type="molecule type" value="Genomic_DNA"/>
</dbReference>
<keyword evidence="3" id="KW-1185">Reference proteome</keyword>
<gene>
    <name evidence="2" type="ORF">EZJ58_5179</name>
</gene>
<reference evidence="2 3" key="1">
    <citation type="submission" date="2019-02" db="EMBL/GenBank/DDBJ databases">
        <title>Investigation of anaerobic lignin degradation for improved lignocellulosic biofuels.</title>
        <authorList>
            <person name="Deangelis K."/>
        </authorList>
    </citation>
    <scope>NUCLEOTIDE SEQUENCE [LARGE SCALE GENOMIC DNA]</scope>
    <source>
        <strain evidence="2 3">159R</strain>
    </source>
</reference>
<sequence>MKLRIMALPLIIGTLAVIARLFGALIDALMFIALVALFITWRIRVFFQSRR</sequence>
<keyword evidence="1" id="KW-0472">Membrane</keyword>
<proteinExistence type="predicted"/>
<accession>A0A4R1NH22</accession>
<keyword evidence="1" id="KW-1133">Transmembrane helix</keyword>
<name>A0A4R1NH22_9GAMM</name>
<dbReference type="Proteomes" id="UP000294555">
    <property type="component" value="Unassembled WGS sequence"/>
</dbReference>
<organism evidence="2 3">
    <name type="scientific">Sodalis ligni</name>
    <dbReference type="NCBI Taxonomy" id="2697027"/>
    <lineage>
        <taxon>Bacteria</taxon>
        <taxon>Pseudomonadati</taxon>
        <taxon>Pseudomonadota</taxon>
        <taxon>Gammaproteobacteria</taxon>
        <taxon>Enterobacterales</taxon>
        <taxon>Bruguierivoracaceae</taxon>
        <taxon>Sodalis</taxon>
    </lineage>
</organism>
<feature type="transmembrane region" description="Helical" evidence="1">
    <location>
        <begin position="28"/>
        <end position="47"/>
    </location>
</feature>
<keyword evidence="1" id="KW-0812">Transmembrane</keyword>